<accession>A0A657PM52</accession>
<proteinExistence type="predicted"/>
<dbReference type="EMBL" id="MUIE01000313">
    <property type="protein sequence ID" value="OQX33264.1"/>
    <property type="molecule type" value="Genomic_DNA"/>
</dbReference>
<dbReference type="Proteomes" id="UP000243361">
    <property type="component" value="Unassembled WGS sequence"/>
</dbReference>
<gene>
    <name evidence="2" type="ORF">B0D84_04870</name>
</gene>
<dbReference type="AlphaFoldDB" id="A0A657PM52"/>
<sequence length="65" mass="7855">MQEAIEAQRKMAEQFAPTARPHPFARPRASREELMAERNERIKELEERRAEVMKQIEERRAHRNI</sequence>
<evidence type="ECO:0000256" key="1">
    <source>
        <dbReference type="SAM" id="MobiDB-lite"/>
    </source>
</evidence>
<evidence type="ECO:0000313" key="2">
    <source>
        <dbReference type="EMBL" id="OQX33264.1"/>
    </source>
</evidence>
<keyword evidence="3" id="KW-1185">Reference proteome</keyword>
<protein>
    <submittedName>
        <fullName evidence="2">Uncharacterized protein</fullName>
    </submittedName>
</protein>
<comment type="caution">
    <text evidence="2">The sequence shown here is derived from an EMBL/GenBank/DDBJ whole genome shotgun (WGS) entry which is preliminary data.</text>
</comment>
<reference evidence="2" key="1">
    <citation type="submission" date="2017-02" db="EMBL/GenBank/DDBJ databases">
        <title>Novel co-symbiosis in the unique lucinid bivalve Phacoides pectinatus.</title>
        <authorList>
            <person name="Lim S.J."/>
            <person name="Davis B.G."/>
            <person name="Gill D.E."/>
            <person name="Engel A.S."/>
            <person name="Anderson L.C."/>
            <person name="Campbell B.J."/>
        </authorList>
    </citation>
    <scope>NUCLEOTIDE SEQUENCE [LARGE SCALE GENOMIC DNA]</scope>
    <source>
        <strain evidence="2">LUC13016_P6</strain>
    </source>
</reference>
<name>A0A657PM52_9GAMM</name>
<evidence type="ECO:0000313" key="3">
    <source>
        <dbReference type="Proteomes" id="UP000243361"/>
    </source>
</evidence>
<feature type="compositionally biased region" description="Basic and acidic residues" evidence="1">
    <location>
        <begin position="1"/>
        <end position="12"/>
    </location>
</feature>
<organism evidence="2 3">
    <name type="scientific">Candidatus Sedimenticola endophacoides</name>
    <dbReference type="NCBI Taxonomy" id="2548426"/>
    <lineage>
        <taxon>Bacteria</taxon>
        <taxon>Pseudomonadati</taxon>
        <taxon>Pseudomonadota</taxon>
        <taxon>Gammaproteobacteria</taxon>
        <taxon>Chromatiales</taxon>
        <taxon>Sedimenticolaceae</taxon>
        <taxon>Sedimenticola</taxon>
    </lineage>
</organism>
<feature type="region of interest" description="Disordered" evidence="1">
    <location>
        <begin position="1"/>
        <end position="32"/>
    </location>
</feature>